<organism evidence="1 2">
    <name type="scientific">Allacma fusca</name>
    <dbReference type="NCBI Taxonomy" id="39272"/>
    <lineage>
        <taxon>Eukaryota</taxon>
        <taxon>Metazoa</taxon>
        <taxon>Ecdysozoa</taxon>
        <taxon>Arthropoda</taxon>
        <taxon>Hexapoda</taxon>
        <taxon>Collembola</taxon>
        <taxon>Symphypleona</taxon>
        <taxon>Sminthuridae</taxon>
        <taxon>Allacma</taxon>
    </lineage>
</organism>
<dbReference type="Proteomes" id="UP000708208">
    <property type="component" value="Unassembled WGS sequence"/>
</dbReference>
<proteinExistence type="predicted"/>
<keyword evidence="2" id="KW-1185">Reference proteome</keyword>
<name>A0A8J2PHE0_9HEXA</name>
<protein>
    <submittedName>
        <fullName evidence="1">Uncharacterized protein</fullName>
    </submittedName>
</protein>
<gene>
    <name evidence="1" type="ORF">AFUS01_LOCUS33428</name>
</gene>
<evidence type="ECO:0000313" key="2">
    <source>
        <dbReference type="Proteomes" id="UP000708208"/>
    </source>
</evidence>
<evidence type="ECO:0000313" key="1">
    <source>
        <dbReference type="EMBL" id="CAG7823198.1"/>
    </source>
</evidence>
<comment type="caution">
    <text evidence="1">The sequence shown here is derived from an EMBL/GenBank/DDBJ whole genome shotgun (WGS) entry which is preliminary data.</text>
</comment>
<dbReference type="AlphaFoldDB" id="A0A8J2PHE0"/>
<feature type="non-terminal residue" evidence="1">
    <location>
        <position position="1"/>
    </location>
</feature>
<reference evidence="1" key="1">
    <citation type="submission" date="2021-06" db="EMBL/GenBank/DDBJ databases">
        <authorList>
            <person name="Hodson N. C."/>
            <person name="Mongue J. A."/>
            <person name="Jaron S. K."/>
        </authorList>
    </citation>
    <scope>NUCLEOTIDE SEQUENCE</scope>
</reference>
<dbReference type="EMBL" id="CAJVCH010528776">
    <property type="protein sequence ID" value="CAG7823198.1"/>
    <property type="molecule type" value="Genomic_DNA"/>
</dbReference>
<accession>A0A8J2PHE0</accession>
<sequence length="91" mass="10611">HTDLKYFLNQTSKWQECYENLAYGFIINANAVAEEILYVAKPFWANMMERLEIYGTDPHKFIPQILKYIPANQLPQAYGGYREFAPVALYG</sequence>